<keyword evidence="3 5" id="KW-1133">Transmembrane helix</keyword>
<gene>
    <name evidence="7" type="ORF">F2Q65_13970</name>
</gene>
<proteinExistence type="predicted"/>
<evidence type="ECO:0000259" key="6">
    <source>
        <dbReference type="PROSITE" id="PS50929"/>
    </source>
</evidence>
<feature type="transmembrane region" description="Helical" evidence="5">
    <location>
        <begin position="56"/>
        <end position="78"/>
    </location>
</feature>
<organism evidence="7 8">
    <name type="scientific">Thiohalocapsa marina</name>
    <dbReference type="NCBI Taxonomy" id="424902"/>
    <lineage>
        <taxon>Bacteria</taxon>
        <taxon>Pseudomonadati</taxon>
        <taxon>Pseudomonadota</taxon>
        <taxon>Gammaproteobacteria</taxon>
        <taxon>Chromatiales</taxon>
        <taxon>Chromatiaceae</taxon>
        <taxon>Thiohalocapsa</taxon>
    </lineage>
</organism>
<dbReference type="EMBL" id="VWXX01000026">
    <property type="protein sequence ID" value="KAA6183915.1"/>
    <property type="molecule type" value="Genomic_DNA"/>
</dbReference>
<comment type="caution">
    <text evidence="7">The sequence shown here is derived from an EMBL/GenBank/DDBJ whole genome shotgun (WGS) entry which is preliminary data.</text>
</comment>
<name>A0A5M8FNC0_9GAMM</name>
<dbReference type="SUPFAM" id="SSF90123">
    <property type="entry name" value="ABC transporter transmembrane region"/>
    <property type="match status" value="1"/>
</dbReference>
<keyword evidence="4 5" id="KW-0472">Membrane</keyword>
<keyword evidence="8" id="KW-1185">Reference proteome</keyword>
<feature type="transmembrane region" description="Helical" evidence="5">
    <location>
        <begin position="7"/>
        <end position="27"/>
    </location>
</feature>
<dbReference type="AlphaFoldDB" id="A0A5M8FNC0"/>
<dbReference type="Gene3D" id="1.20.1560.10">
    <property type="entry name" value="ABC transporter type 1, transmembrane domain"/>
    <property type="match status" value="1"/>
</dbReference>
<evidence type="ECO:0000313" key="8">
    <source>
        <dbReference type="Proteomes" id="UP000322981"/>
    </source>
</evidence>
<dbReference type="PROSITE" id="PS50929">
    <property type="entry name" value="ABC_TM1F"/>
    <property type="match status" value="1"/>
</dbReference>
<keyword evidence="2 5" id="KW-0812">Transmembrane</keyword>
<dbReference type="InterPro" id="IPR011527">
    <property type="entry name" value="ABC1_TM_dom"/>
</dbReference>
<evidence type="ECO:0000313" key="7">
    <source>
        <dbReference type="EMBL" id="KAA6183915.1"/>
    </source>
</evidence>
<comment type="subcellular location">
    <subcellularLocation>
        <location evidence="1">Cell membrane</location>
        <topology evidence="1">Multi-pass membrane protein</topology>
    </subcellularLocation>
</comment>
<protein>
    <recommendedName>
        <fullName evidence="6">ABC transmembrane type-1 domain-containing protein</fullName>
    </recommendedName>
</protein>
<dbReference type="GO" id="GO:0005886">
    <property type="term" value="C:plasma membrane"/>
    <property type="evidence" value="ECO:0007669"/>
    <property type="project" value="UniProtKB-SubCell"/>
</dbReference>
<evidence type="ECO:0000256" key="5">
    <source>
        <dbReference type="SAM" id="Phobius"/>
    </source>
</evidence>
<dbReference type="Proteomes" id="UP000322981">
    <property type="component" value="Unassembled WGS sequence"/>
</dbReference>
<evidence type="ECO:0000256" key="1">
    <source>
        <dbReference type="ARBA" id="ARBA00004651"/>
    </source>
</evidence>
<dbReference type="OrthoDB" id="6336411at2"/>
<reference evidence="7 8" key="1">
    <citation type="submission" date="2019-09" db="EMBL/GenBank/DDBJ databases">
        <title>Whole-genome sequence of the purple sulfur bacterium Thiohalocapsa marina DSM 19078.</title>
        <authorList>
            <person name="Kyndt J.A."/>
            <person name="Meyer T.E."/>
        </authorList>
    </citation>
    <scope>NUCLEOTIDE SEQUENCE [LARGE SCALE GENOMIC DNA]</scope>
    <source>
        <strain evidence="7 8">DSM 19078</strain>
    </source>
</reference>
<dbReference type="RefSeq" id="WP_150094026.1">
    <property type="nucleotide sequence ID" value="NZ_VWXX01000026.1"/>
</dbReference>
<dbReference type="InterPro" id="IPR036640">
    <property type="entry name" value="ABC1_TM_sf"/>
</dbReference>
<accession>A0A5M8FNC0</accession>
<evidence type="ECO:0000256" key="3">
    <source>
        <dbReference type="ARBA" id="ARBA00022989"/>
    </source>
</evidence>
<evidence type="ECO:0000256" key="2">
    <source>
        <dbReference type="ARBA" id="ARBA00022692"/>
    </source>
</evidence>
<dbReference type="GO" id="GO:0140359">
    <property type="term" value="F:ABC-type transporter activity"/>
    <property type="evidence" value="ECO:0007669"/>
    <property type="project" value="InterPro"/>
</dbReference>
<feature type="domain" description="ABC transmembrane type-1" evidence="6">
    <location>
        <begin position="1"/>
        <end position="139"/>
    </location>
</feature>
<dbReference type="GO" id="GO:0005524">
    <property type="term" value="F:ATP binding"/>
    <property type="evidence" value="ECO:0007669"/>
    <property type="project" value="InterPro"/>
</dbReference>
<evidence type="ECO:0000256" key="4">
    <source>
        <dbReference type="ARBA" id="ARBA00023136"/>
    </source>
</evidence>
<sequence length="139" mass="15357">MLGMILVMALLDMLGVASIMPFMAVLADPGLVETNAVLNTAYAAASNFGVETPEQFLFVLGIGVFVLLVSSLAFKALTTYAQLRFTLMREYSIGKRLVEGYLHQPYSWFLNRHSADLGKTILSEVGMMRFLLSTKLPQM</sequence>